<evidence type="ECO:0000256" key="8">
    <source>
        <dbReference type="PIRSR" id="PIRSR006487-1"/>
    </source>
</evidence>
<keyword evidence="4 7" id="KW-0808">Transferase</keyword>
<dbReference type="STRING" id="1777143.AWB82_01629"/>
<dbReference type="GO" id="GO:0032259">
    <property type="term" value="P:methylation"/>
    <property type="evidence" value="ECO:0007669"/>
    <property type="project" value="UniProtKB-KW"/>
</dbReference>
<dbReference type="PANTHER" id="PTHR43757">
    <property type="entry name" value="AMINOMETHYLTRANSFERASE"/>
    <property type="match status" value="1"/>
</dbReference>
<proteinExistence type="inferred from homology"/>
<feature type="binding site" evidence="8">
    <location>
        <position position="207"/>
    </location>
    <ligand>
        <name>substrate</name>
    </ligand>
</feature>
<feature type="domain" description="GCVT N-terminal" evidence="9">
    <location>
        <begin position="9"/>
        <end position="269"/>
    </location>
</feature>
<evidence type="ECO:0000256" key="3">
    <source>
        <dbReference type="ARBA" id="ARBA00022576"/>
    </source>
</evidence>
<dbReference type="SUPFAM" id="SSF103025">
    <property type="entry name" value="Folate-binding domain"/>
    <property type="match status" value="1"/>
</dbReference>
<evidence type="ECO:0000256" key="1">
    <source>
        <dbReference type="ARBA" id="ARBA00008609"/>
    </source>
</evidence>
<dbReference type="FunFam" id="3.30.70.1400:FF:000001">
    <property type="entry name" value="Aminomethyltransferase"/>
    <property type="match status" value="1"/>
</dbReference>
<comment type="catalytic activity">
    <reaction evidence="6 7">
        <text>N(6)-[(R)-S(8)-aminomethyldihydrolipoyl]-L-lysyl-[protein] + (6S)-5,6,7,8-tetrahydrofolate = N(6)-[(R)-dihydrolipoyl]-L-lysyl-[protein] + (6R)-5,10-methylene-5,6,7,8-tetrahydrofolate + NH4(+)</text>
        <dbReference type="Rhea" id="RHEA:16945"/>
        <dbReference type="Rhea" id="RHEA-COMP:10475"/>
        <dbReference type="Rhea" id="RHEA-COMP:10492"/>
        <dbReference type="ChEBI" id="CHEBI:15636"/>
        <dbReference type="ChEBI" id="CHEBI:28938"/>
        <dbReference type="ChEBI" id="CHEBI:57453"/>
        <dbReference type="ChEBI" id="CHEBI:83100"/>
        <dbReference type="ChEBI" id="CHEBI:83143"/>
        <dbReference type="EC" id="2.1.2.10"/>
    </reaction>
</comment>
<dbReference type="InterPro" id="IPR029043">
    <property type="entry name" value="GcvT/YgfZ_C"/>
</dbReference>
<dbReference type="EMBL" id="FCOJ02000008">
    <property type="protein sequence ID" value="SAK52013.1"/>
    <property type="molecule type" value="Genomic_DNA"/>
</dbReference>
<evidence type="ECO:0000256" key="6">
    <source>
        <dbReference type="ARBA" id="ARBA00047665"/>
    </source>
</evidence>
<dbReference type="InterPro" id="IPR027266">
    <property type="entry name" value="TrmE/GcvT-like"/>
</dbReference>
<protein>
    <recommendedName>
        <fullName evidence="2 7">Aminomethyltransferase</fullName>
        <ecNumber evidence="2 7">2.1.2.10</ecNumber>
    </recommendedName>
    <alternativeName>
        <fullName evidence="5 7">Glycine cleavage system T protein</fullName>
    </alternativeName>
</protein>
<dbReference type="GO" id="GO:0005960">
    <property type="term" value="C:glycine cleavage complex"/>
    <property type="evidence" value="ECO:0007669"/>
    <property type="project" value="InterPro"/>
</dbReference>
<evidence type="ECO:0000256" key="7">
    <source>
        <dbReference type="HAMAP-Rule" id="MF_00259"/>
    </source>
</evidence>
<dbReference type="Gene3D" id="3.30.70.1400">
    <property type="entry name" value="Aminomethyltransferase beta-barrel domains"/>
    <property type="match status" value="1"/>
</dbReference>
<dbReference type="GO" id="GO:0008483">
    <property type="term" value="F:transaminase activity"/>
    <property type="evidence" value="ECO:0007669"/>
    <property type="project" value="UniProtKB-KW"/>
</dbReference>
<evidence type="ECO:0000313" key="11">
    <source>
        <dbReference type="EMBL" id="SAK52013.1"/>
    </source>
</evidence>
<comment type="function">
    <text evidence="7">The glycine cleavage system catalyzes the degradation of glycine.</text>
</comment>
<reference evidence="11" key="1">
    <citation type="submission" date="2016-01" db="EMBL/GenBank/DDBJ databases">
        <authorList>
            <person name="Peeters C."/>
        </authorList>
    </citation>
    <scope>NUCLEOTIDE SEQUENCE [LARGE SCALE GENOMIC DNA]</scope>
    <source>
        <strain evidence="11">LMG 29325</strain>
    </source>
</reference>
<keyword evidence="12" id="KW-1185">Reference proteome</keyword>
<dbReference type="SUPFAM" id="SSF101790">
    <property type="entry name" value="Aminomethyltransferase beta-barrel domain"/>
    <property type="match status" value="1"/>
</dbReference>
<dbReference type="NCBIfam" id="NF001567">
    <property type="entry name" value="PRK00389.1"/>
    <property type="match status" value="1"/>
</dbReference>
<evidence type="ECO:0000313" key="12">
    <source>
        <dbReference type="Proteomes" id="UP000054596"/>
    </source>
</evidence>
<organism evidence="11 12">
    <name type="scientific">Caballeronia glebae</name>
    <dbReference type="NCBI Taxonomy" id="1777143"/>
    <lineage>
        <taxon>Bacteria</taxon>
        <taxon>Pseudomonadati</taxon>
        <taxon>Pseudomonadota</taxon>
        <taxon>Betaproteobacteria</taxon>
        <taxon>Burkholderiales</taxon>
        <taxon>Burkholderiaceae</taxon>
        <taxon>Caballeronia</taxon>
    </lineage>
</organism>
<dbReference type="Gene3D" id="4.10.1250.10">
    <property type="entry name" value="Aminomethyltransferase fragment"/>
    <property type="match status" value="1"/>
</dbReference>
<dbReference type="PIRSF" id="PIRSF006487">
    <property type="entry name" value="GcvT"/>
    <property type="match status" value="1"/>
</dbReference>
<dbReference type="GO" id="GO:0005829">
    <property type="term" value="C:cytosol"/>
    <property type="evidence" value="ECO:0007669"/>
    <property type="project" value="TreeGrafter"/>
</dbReference>
<gene>
    <name evidence="7" type="primary">gcvT</name>
    <name evidence="11" type="ORF">AWB82_01629</name>
</gene>
<dbReference type="OrthoDB" id="9774591at2"/>
<dbReference type="Pfam" id="PF08669">
    <property type="entry name" value="GCV_T_C"/>
    <property type="match status" value="1"/>
</dbReference>
<sequence>MTSLQHTPLHAAHLALNARMVDFGGWDMPVNYGSQIDEHRAVRTDAGMFDVSHMRVVDFEGEAVREFFKYAIANNVDKLTTPGKALYSCLLNGDGGVIDDLIVYYFSETRFRVVVNAGTAEKDIAWFGQLNAEGEFNLSISPRRDLAIIAVQGPNAREKTWQVLPDTRAQTQDIKPFNAVVFPSTQNSQYGELMLARTGYTGEDGFEIVVPATHVEALWNALAAAGVKPAGLGARDTLRLEAGMNLYGQDMDDTVSPLDAGLAWTVDLKTERDFVGRSALEAHGSKANFVGLVLIKENGKAGGVLRAHQKVVTEHGDGEITSGTFSPSMQESIAFARVPTAVAVGDAVQVVIRDKQLPARVVKLPFVRNGQVLVAL</sequence>
<dbReference type="FunFam" id="4.10.1250.10:FF:000001">
    <property type="entry name" value="Aminomethyltransferase"/>
    <property type="match status" value="1"/>
</dbReference>
<dbReference type="InterPro" id="IPR022903">
    <property type="entry name" value="GcvT_bac"/>
</dbReference>
<dbReference type="GO" id="GO:0004047">
    <property type="term" value="F:aminomethyltransferase activity"/>
    <property type="evidence" value="ECO:0007669"/>
    <property type="project" value="UniProtKB-UniRule"/>
</dbReference>
<dbReference type="InterPro" id="IPR028896">
    <property type="entry name" value="GcvT/YgfZ/DmdA"/>
</dbReference>
<dbReference type="InterPro" id="IPR013977">
    <property type="entry name" value="GcvT_C"/>
</dbReference>
<dbReference type="InterPro" id="IPR006222">
    <property type="entry name" value="GCVT_N"/>
</dbReference>
<dbReference type="PANTHER" id="PTHR43757:SF2">
    <property type="entry name" value="AMINOMETHYLTRANSFERASE, MITOCHONDRIAL"/>
    <property type="match status" value="1"/>
</dbReference>
<dbReference type="GO" id="GO:0008168">
    <property type="term" value="F:methyltransferase activity"/>
    <property type="evidence" value="ECO:0007669"/>
    <property type="project" value="UniProtKB-KW"/>
</dbReference>
<name>A0A158A2M9_9BURK</name>
<dbReference type="Gene3D" id="2.40.30.110">
    <property type="entry name" value="Aminomethyltransferase beta-barrel domains"/>
    <property type="match status" value="1"/>
</dbReference>
<evidence type="ECO:0000256" key="4">
    <source>
        <dbReference type="ARBA" id="ARBA00022679"/>
    </source>
</evidence>
<comment type="similarity">
    <text evidence="1 7">Belongs to the GcvT family.</text>
</comment>
<dbReference type="HAMAP" id="MF_00259">
    <property type="entry name" value="GcvT"/>
    <property type="match status" value="1"/>
</dbReference>
<accession>A0A158A2M9</accession>
<evidence type="ECO:0000256" key="5">
    <source>
        <dbReference type="ARBA" id="ARBA00031395"/>
    </source>
</evidence>
<dbReference type="NCBIfam" id="TIGR00528">
    <property type="entry name" value="gcvT"/>
    <property type="match status" value="1"/>
</dbReference>
<evidence type="ECO:0000256" key="2">
    <source>
        <dbReference type="ARBA" id="ARBA00012616"/>
    </source>
</evidence>
<evidence type="ECO:0000259" key="9">
    <source>
        <dbReference type="Pfam" id="PF01571"/>
    </source>
</evidence>
<feature type="domain" description="Aminomethyltransferase C-terminal" evidence="10">
    <location>
        <begin position="289"/>
        <end position="367"/>
    </location>
</feature>
<comment type="caution">
    <text evidence="11">The sequence shown here is derived from an EMBL/GenBank/DDBJ whole genome shotgun (WGS) entry which is preliminary data.</text>
</comment>
<keyword evidence="3 7" id="KW-0032">Aminotransferase</keyword>
<dbReference type="InterPro" id="IPR006223">
    <property type="entry name" value="GcvT"/>
</dbReference>
<dbReference type="EC" id="2.1.2.10" evidence="2 7"/>
<evidence type="ECO:0000259" key="10">
    <source>
        <dbReference type="Pfam" id="PF08669"/>
    </source>
</evidence>
<dbReference type="AlphaFoldDB" id="A0A158A2M9"/>
<dbReference type="GO" id="GO:0019464">
    <property type="term" value="P:glycine decarboxylation via glycine cleavage system"/>
    <property type="evidence" value="ECO:0007669"/>
    <property type="project" value="UniProtKB-UniRule"/>
</dbReference>
<dbReference type="Pfam" id="PF01571">
    <property type="entry name" value="GCV_T"/>
    <property type="match status" value="1"/>
</dbReference>
<dbReference type="Proteomes" id="UP000054596">
    <property type="component" value="Unassembled WGS sequence"/>
</dbReference>
<dbReference type="RefSeq" id="WP_086966626.1">
    <property type="nucleotide sequence ID" value="NZ_FCOJ02000008.1"/>
</dbReference>
<comment type="subunit">
    <text evidence="7">The glycine cleavage system is composed of four proteins: P, T, L and H.</text>
</comment>
<dbReference type="Gene3D" id="3.30.1360.120">
    <property type="entry name" value="Probable tRNA modification gtpase trme, domain 1"/>
    <property type="match status" value="1"/>
</dbReference>